<dbReference type="Pfam" id="PF04149">
    <property type="entry name" value="DUF397"/>
    <property type="match status" value="3"/>
</dbReference>
<evidence type="ECO:0000313" key="3">
    <source>
        <dbReference type="Proteomes" id="UP000579250"/>
    </source>
</evidence>
<gene>
    <name evidence="2" type="ORF">HGB48_16025</name>
</gene>
<evidence type="ECO:0000259" key="1">
    <source>
        <dbReference type="Pfam" id="PF04149"/>
    </source>
</evidence>
<reference evidence="2 3" key="1">
    <citation type="submission" date="2020-04" db="EMBL/GenBank/DDBJ databases">
        <title>MicrobeNet Type strains.</title>
        <authorList>
            <person name="Nicholson A.C."/>
        </authorList>
    </citation>
    <scope>NUCLEOTIDE SEQUENCE [LARGE SCALE GENOMIC DNA]</scope>
    <source>
        <strain evidence="2 3">ATCC BAA-277</strain>
    </source>
</reference>
<dbReference type="InterPro" id="IPR007278">
    <property type="entry name" value="DUF397"/>
</dbReference>
<keyword evidence="3" id="KW-1185">Reference proteome</keyword>
<accession>A0A846Z4D0</accession>
<dbReference type="Proteomes" id="UP000579250">
    <property type="component" value="Unassembled WGS sequence"/>
</dbReference>
<name>A0A846Z4D0_9ACTN</name>
<comment type="caution">
    <text evidence="2">The sequence shown here is derived from an EMBL/GenBank/DDBJ whole genome shotgun (WGS) entry which is preliminary data.</text>
</comment>
<sequence length="121" mass="12786">MWNVDVTCWRKSSHSDSSGGSCVEVGSVVAVTAAQWQKSSRSTHTGDQCVEVASMVPVAGAEWRKSSRSTDTGGQCVEVADLVAAVAVRDSKDPDGPKLVFGPSVWKTFADRIKTGTLDLA</sequence>
<dbReference type="RefSeq" id="WP_067637269.1">
    <property type="nucleotide sequence ID" value="NZ_JAAXPI010000019.1"/>
</dbReference>
<proteinExistence type="predicted"/>
<feature type="domain" description="DUF397" evidence="1">
    <location>
        <begin position="34"/>
        <end position="54"/>
    </location>
</feature>
<feature type="domain" description="DUF397" evidence="1">
    <location>
        <begin position="61"/>
        <end position="114"/>
    </location>
</feature>
<dbReference type="EMBL" id="JAAXPI010000019">
    <property type="protein sequence ID" value="NKZ05243.1"/>
    <property type="molecule type" value="Genomic_DNA"/>
</dbReference>
<organism evidence="2 3">
    <name type="scientific">Actinomadura latina</name>
    <dbReference type="NCBI Taxonomy" id="163603"/>
    <lineage>
        <taxon>Bacteria</taxon>
        <taxon>Bacillati</taxon>
        <taxon>Actinomycetota</taxon>
        <taxon>Actinomycetes</taxon>
        <taxon>Streptosporangiales</taxon>
        <taxon>Thermomonosporaceae</taxon>
        <taxon>Actinomadura</taxon>
    </lineage>
</organism>
<feature type="domain" description="DUF397" evidence="1">
    <location>
        <begin position="9"/>
        <end position="26"/>
    </location>
</feature>
<protein>
    <submittedName>
        <fullName evidence="2">DUF397 domain-containing protein</fullName>
    </submittedName>
</protein>
<evidence type="ECO:0000313" key="2">
    <source>
        <dbReference type="EMBL" id="NKZ05243.1"/>
    </source>
</evidence>
<dbReference type="AlphaFoldDB" id="A0A846Z4D0"/>